<dbReference type="Gene3D" id="1.10.390.10">
    <property type="entry name" value="Neutral Protease Domain 2"/>
    <property type="match status" value="1"/>
</dbReference>
<organism evidence="16 17">
    <name type="scientific">Mesoflavibacter profundi</name>
    <dbReference type="NCBI Taxonomy" id="2708110"/>
    <lineage>
        <taxon>Bacteria</taxon>
        <taxon>Pseudomonadati</taxon>
        <taxon>Bacteroidota</taxon>
        <taxon>Flavobacteriia</taxon>
        <taxon>Flavobacteriales</taxon>
        <taxon>Flavobacteriaceae</taxon>
        <taxon>Mesoflavibacter</taxon>
    </lineage>
</organism>
<dbReference type="NCBIfam" id="TIGR04183">
    <property type="entry name" value="Por_Secre_tail"/>
    <property type="match status" value="1"/>
</dbReference>
<comment type="similarity">
    <text evidence="2">Belongs to the peptidase M4 family.</text>
</comment>
<evidence type="ECO:0000259" key="12">
    <source>
        <dbReference type="Pfam" id="PF02868"/>
    </source>
</evidence>
<dbReference type="Pfam" id="PF18962">
    <property type="entry name" value="Por_Secre_tail"/>
    <property type="match status" value="1"/>
</dbReference>
<evidence type="ECO:0000256" key="9">
    <source>
        <dbReference type="ARBA" id="ARBA00023145"/>
    </source>
</evidence>
<comment type="caution">
    <text evidence="16">The sequence shown here is derived from an EMBL/GenBank/DDBJ whole genome shotgun (WGS) entry which is preliminary data.</text>
</comment>
<proteinExistence type="inferred from homology"/>
<evidence type="ECO:0000256" key="10">
    <source>
        <dbReference type="SAM" id="SignalP"/>
    </source>
</evidence>
<dbReference type="CDD" id="cd09597">
    <property type="entry name" value="M4_TLP"/>
    <property type="match status" value="1"/>
</dbReference>
<dbReference type="InterPro" id="IPR027268">
    <property type="entry name" value="Peptidase_M4/M1_CTD_sf"/>
</dbReference>
<evidence type="ECO:0000256" key="1">
    <source>
        <dbReference type="ARBA" id="ARBA00001947"/>
    </source>
</evidence>
<feature type="domain" description="Peptidase M4 C-terminal" evidence="12">
    <location>
        <begin position="333"/>
        <end position="493"/>
    </location>
</feature>
<evidence type="ECO:0000256" key="3">
    <source>
        <dbReference type="ARBA" id="ARBA00022670"/>
    </source>
</evidence>
<feature type="domain" description="PepSY" evidence="13">
    <location>
        <begin position="145"/>
        <end position="220"/>
    </location>
</feature>
<dbReference type="Pfam" id="PF01447">
    <property type="entry name" value="Peptidase_M4"/>
    <property type="match status" value="1"/>
</dbReference>
<evidence type="ECO:0000256" key="6">
    <source>
        <dbReference type="ARBA" id="ARBA00022801"/>
    </source>
</evidence>
<evidence type="ECO:0000259" key="13">
    <source>
        <dbReference type="Pfam" id="PF03413"/>
    </source>
</evidence>
<protein>
    <submittedName>
        <fullName evidence="16">M4 family metallopeptidase</fullName>
    </submittedName>
</protein>
<reference evidence="16" key="1">
    <citation type="submission" date="2022-11" db="EMBL/GenBank/DDBJ databases">
        <title>Refractory cell wall polysaccharides provide important carbon source for microbial heterotrophs in the hadal ocean.</title>
        <authorList>
            <person name="Zhu X."/>
        </authorList>
    </citation>
    <scope>NUCLEOTIDE SEQUENCE</scope>
    <source>
        <strain evidence="16">MTRN7</strain>
    </source>
</reference>
<keyword evidence="8" id="KW-0482">Metalloprotease</keyword>
<evidence type="ECO:0000256" key="7">
    <source>
        <dbReference type="ARBA" id="ARBA00022833"/>
    </source>
</evidence>
<dbReference type="Pfam" id="PF03413">
    <property type="entry name" value="PepSY"/>
    <property type="match status" value="1"/>
</dbReference>
<dbReference type="InterPro" id="IPR023612">
    <property type="entry name" value="Peptidase_M4"/>
</dbReference>
<keyword evidence="17" id="KW-1185">Reference proteome</keyword>
<keyword evidence="7" id="KW-0862">Zinc</keyword>
<keyword evidence="9" id="KW-0865">Zymogen</keyword>
<dbReference type="RefSeq" id="WP_106689184.1">
    <property type="nucleotide sequence ID" value="NZ_CAXQEU010000092.1"/>
</dbReference>
<feature type="domain" description="FTP" evidence="14">
    <location>
        <begin position="84"/>
        <end position="132"/>
    </location>
</feature>
<comment type="cofactor">
    <cofactor evidence="1">
        <name>Zn(2+)</name>
        <dbReference type="ChEBI" id="CHEBI:29105"/>
    </cofactor>
</comment>
<dbReference type="Gene3D" id="3.10.450.490">
    <property type="match status" value="1"/>
</dbReference>
<dbReference type="EMBL" id="JAPFGC010000002">
    <property type="protein sequence ID" value="MDA0177120.1"/>
    <property type="molecule type" value="Genomic_DNA"/>
</dbReference>
<evidence type="ECO:0000313" key="16">
    <source>
        <dbReference type="EMBL" id="MDA0177120.1"/>
    </source>
</evidence>
<sequence length="845" mass="92576">MKTRLLLLLFIVSNAIYAQTNNNTLKKFIDATNASVTLNTTNNTPEFIIFPFDQPLVVNGNSVKEKSQNFINLNADLLGIHPNNLILKETRVDNYGMQHVIFDQLHNGVKVFDGQLRFHFNSDQKVTSINGTLISGLKVNSQPQITASQASGMALQYVSNQNLSSSNVPLMVIKTNLYVFQKGLIENKNFGDYLVYEVEVRNNNDVREYLFIDAFTGEIVQQFTGMAHINRQVYENNTFNFVWQEGDAFPGSLTNWQQNEVVASEDVYNFFENAFGYVSYDNQDATMVTINNNPNISCPNANWNGVSANYCDGTAADDVIAHEWGHAYTEYTSGLIYYYQSGALNESFSDVWGETVDLLNNYEDFGEDLSIRTGISCTPSLRWKVGEDATAFGGAIRDMYNPPCNNDPGRVGANNYWCSPGDSGGVHINSGIPNHAYALLVDGGSYNGYIVTGIGFTKAAHIFWRAQSQYLTPTSDFSVFADALEASANDLLGINLTGLSTDAPVGPSGEIITAADITQLNNALLAVELRMNPDQCGFTPLLSETTTLCNNATSGALYTQDWENGLDGWTVSNVPSNPSSWEPRDWVLEPNLPKSRPGTGVFGADPIIGDCGADLENGILRLESPVINLPSGVAGDFELAFNHNVSTEFQWDGTNVKYSKNGGVWKIVPASAFTTNAYNDVINPASSGNDNPLQGQAAFTGYDEGGLTGSWVTSVVNFANMNVNAGDSIQLRFEVGTDGCNGTVGWYLDEIYVYNCSVDLLSVQNFETLDKSIRIYPNPSNGIFNIQNNGNINLTSIEVIDINGRVIKSNTSTFNQVDLNDVSNGIYFVKLKSNSTTITKKVIKN</sequence>
<dbReference type="InterPro" id="IPR025711">
    <property type="entry name" value="PepSY"/>
</dbReference>
<evidence type="ECO:0000259" key="11">
    <source>
        <dbReference type="Pfam" id="PF01447"/>
    </source>
</evidence>
<evidence type="ECO:0000256" key="5">
    <source>
        <dbReference type="ARBA" id="ARBA00022729"/>
    </source>
</evidence>
<dbReference type="InterPro" id="IPR001570">
    <property type="entry name" value="Peptidase_M4_C_domain"/>
</dbReference>
<dbReference type="PANTHER" id="PTHR33794:SF1">
    <property type="entry name" value="BACILLOLYSIN"/>
    <property type="match status" value="1"/>
</dbReference>
<name>A0ABT4RZ79_9FLAO</name>
<feature type="domain" description="Secretion system C-terminal sorting" evidence="15">
    <location>
        <begin position="775"/>
        <end position="843"/>
    </location>
</feature>
<dbReference type="InterPro" id="IPR013856">
    <property type="entry name" value="Peptidase_M4_domain"/>
</dbReference>
<dbReference type="InterPro" id="IPR011096">
    <property type="entry name" value="FTP_domain"/>
</dbReference>
<evidence type="ECO:0000259" key="15">
    <source>
        <dbReference type="Pfam" id="PF18962"/>
    </source>
</evidence>
<evidence type="ECO:0000256" key="8">
    <source>
        <dbReference type="ARBA" id="ARBA00023049"/>
    </source>
</evidence>
<accession>A0ABT4RZ79</accession>
<dbReference type="PRINTS" id="PR00730">
    <property type="entry name" value="THERMOLYSIN"/>
</dbReference>
<evidence type="ECO:0000259" key="14">
    <source>
        <dbReference type="Pfam" id="PF07504"/>
    </source>
</evidence>
<keyword evidence="5 10" id="KW-0732">Signal</keyword>
<gene>
    <name evidence="16" type="ORF">OOZ35_06385</name>
</gene>
<dbReference type="Pfam" id="PF02868">
    <property type="entry name" value="Peptidase_M4_C"/>
    <property type="match status" value="1"/>
</dbReference>
<feature type="signal peptide" evidence="10">
    <location>
        <begin position="1"/>
        <end position="18"/>
    </location>
</feature>
<dbReference type="PANTHER" id="PTHR33794">
    <property type="entry name" value="BACILLOLYSIN"/>
    <property type="match status" value="1"/>
</dbReference>
<dbReference type="Gene3D" id="3.10.170.10">
    <property type="match status" value="1"/>
</dbReference>
<dbReference type="InterPro" id="IPR026444">
    <property type="entry name" value="Secre_tail"/>
</dbReference>
<dbReference type="Proteomes" id="UP001149142">
    <property type="component" value="Unassembled WGS sequence"/>
</dbReference>
<evidence type="ECO:0000313" key="17">
    <source>
        <dbReference type="Proteomes" id="UP001149142"/>
    </source>
</evidence>
<evidence type="ECO:0000256" key="2">
    <source>
        <dbReference type="ARBA" id="ARBA00009388"/>
    </source>
</evidence>
<keyword evidence="6" id="KW-0378">Hydrolase</keyword>
<evidence type="ECO:0000256" key="4">
    <source>
        <dbReference type="ARBA" id="ARBA00022723"/>
    </source>
</evidence>
<dbReference type="SUPFAM" id="SSF55486">
    <property type="entry name" value="Metalloproteases ('zincins'), catalytic domain"/>
    <property type="match status" value="1"/>
</dbReference>
<feature type="domain" description="Peptidase M4" evidence="11">
    <location>
        <begin position="253"/>
        <end position="330"/>
    </location>
</feature>
<dbReference type="Pfam" id="PF07504">
    <property type="entry name" value="FTP"/>
    <property type="match status" value="1"/>
</dbReference>
<dbReference type="InterPro" id="IPR050728">
    <property type="entry name" value="Zinc_Metalloprotease_M4"/>
</dbReference>
<feature type="chain" id="PRO_5047098011" evidence="10">
    <location>
        <begin position="19"/>
        <end position="845"/>
    </location>
</feature>
<keyword evidence="3" id="KW-0645">Protease</keyword>
<keyword evidence="4" id="KW-0479">Metal-binding</keyword>